<dbReference type="Pfam" id="PF02397">
    <property type="entry name" value="Bac_transf"/>
    <property type="match status" value="1"/>
</dbReference>
<evidence type="ECO:0000256" key="8">
    <source>
        <dbReference type="SAM" id="MobiDB-lite"/>
    </source>
</evidence>
<feature type="domain" description="Bacterial sugar transferase" evidence="10">
    <location>
        <begin position="310"/>
        <end position="502"/>
    </location>
</feature>
<dbReference type="NCBIfam" id="TIGR03025">
    <property type="entry name" value="EPS_sugtrans"/>
    <property type="match status" value="1"/>
</dbReference>
<keyword evidence="7" id="KW-0270">Exopolysaccharide synthesis</keyword>
<feature type="transmembrane region" description="Helical" evidence="9">
    <location>
        <begin position="68"/>
        <end position="89"/>
    </location>
</feature>
<keyword evidence="3 11" id="KW-0808">Transferase</keyword>
<dbReference type="PANTHER" id="PTHR30576">
    <property type="entry name" value="COLANIC BIOSYNTHESIS UDP-GLUCOSE LIPID CARRIER TRANSFERASE"/>
    <property type="match status" value="1"/>
</dbReference>
<evidence type="ECO:0000313" key="11">
    <source>
        <dbReference type="EMBL" id="SIQ96460.1"/>
    </source>
</evidence>
<name>A0A8G2CLA7_ACIRU</name>
<organism evidence="11 12">
    <name type="scientific">Acidiphilium rubrum</name>
    <dbReference type="NCBI Taxonomy" id="526"/>
    <lineage>
        <taxon>Bacteria</taxon>
        <taxon>Pseudomonadati</taxon>
        <taxon>Pseudomonadota</taxon>
        <taxon>Alphaproteobacteria</taxon>
        <taxon>Acetobacterales</taxon>
        <taxon>Acidocellaceae</taxon>
        <taxon>Acidiphilium</taxon>
    </lineage>
</organism>
<protein>
    <submittedName>
        <fullName evidence="11">Exopolysaccharide biosynthesis polyprenyl glycosylphosphotransferase</fullName>
    </submittedName>
</protein>
<evidence type="ECO:0000256" key="7">
    <source>
        <dbReference type="ARBA" id="ARBA00023169"/>
    </source>
</evidence>
<feature type="region of interest" description="Disordered" evidence="8">
    <location>
        <begin position="1"/>
        <end position="20"/>
    </location>
</feature>
<sequence length="508" mass="54998">MPFQNEAAALPKEPYPTQTGPFQSTSFAKPALRRAPPGAGLSLLAAMIETALIACVVIVAFLSFRPAVSLGGASWAAMIGLPLFSVLILTQRQFYTTHHLLFAPFQPFRLTGAWIGAFGATVVVATLARSIEPQRLRHIGVVPSELTILFVTGLTALLGGRLAWAAIRPRFALRAIPRVLFIGALDSSRRLLTQLHAETSIALVTSLDYRDPAIELFGPDAQSGALSNRVRLTALLERENIDAVLVPLPQVPQADIAVIAAAAQSCGVATVALPGLSLRRDPAAGFTTLGGVPVLQRDTTRLSPIGMVQKRLFDLIVGALVLLIIAPVMLIIAALIRLDSPGPVLFRQLRVGRGGTLFEILKFRTMAASASSQPDQPDAPLQTERNDRRVTRLGAILRRHSLDELPQIFNVLRGDMSIIGPRPHAAAMTVAGMKLEALVPDYPDRFAVRPGITGWAQINGRRGIIDSVDALQNRVDHDLYYIENWSFGFDIVILLRTIGCIIRDDQAF</sequence>
<evidence type="ECO:0000256" key="4">
    <source>
        <dbReference type="ARBA" id="ARBA00022692"/>
    </source>
</evidence>
<feature type="transmembrane region" description="Helical" evidence="9">
    <location>
        <begin position="110"/>
        <end position="128"/>
    </location>
</feature>
<gene>
    <name evidence="11" type="ORF">SAMN05421828_112109</name>
</gene>
<keyword evidence="6 9" id="KW-0472">Membrane</keyword>
<evidence type="ECO:0000256" key="1">
    <source>
        <dbReference type="ARBA" id="ARBA00004141"/>
    </source>
</evidence>
<dbReference type="GO" id="GO:0016780">
    <property type="term" value="F:phosphotransferase activity, for other substituted phosphate groups"/>
    <property type="evidence" value="ECO:0007669"/>
    <property type="project" value="TreeGrafter"/>
</dbReference>
<keyword evidence="12" id="KW-1185">Reference proteome</keyword>
<dbReference type="InterPro" id="IPR003362">
    <property type="entry name" value="Bact_transf"/>
</dbReference>
<dbReference type="GO" id="GO:0016020">
    <property type="term" value="C:membrane"/>
    <property type="evidence" value="ECO:0007669"/>
    <property type="project" value="UniProtKB-SubCell"/>
</dbReference>
<proteinExistence type="inferred from homology"/>
<evidence type="ECO:0000259" key="10">
    <source>
        <dbReference type="Pfam" id="PF02397"/>
    </source>
</evidence>
<feature type="transmembrane region" description="Helical" evidence="9">
    <location>
        <begin position="312"/>
        <end position="336"/>
    </location>
</feature>
<evidence type="ECO:0000256" key="5">
    <source>
        <dbReference type="ARBA" id="ARBA00022989"/>
    </source>
</evidence>
<dbReference type="AlphaFoldDB" id="A0A8G2CLA7"/>
<comment type="similarity">
    <text evidence="2">Belongs to the bacterial sugar transferase family.</text>
</comment>
<dbReference type="EMBL" id="FTNE01000012">
    <property type="protein sequence ID" value="SIQ96460.1"/>
    <property type="molecule type" value="Genomic_DNA"/>
</dbReference>
<feature type="transmembrane region" description="Helical" evidence="9">
    <location>
        <begin position="148"/>
        <end position="167"/>
    </location>
</feature>
<dbReference type="InterPro" id="IPR017475">
    <property type="entry name" value="EPS_sugar_tfrase"/>
</dbReference>
<evidence type="ECO:0000313" key="12">
    <source>
        <dbReference type="Proteomes" id="UP000186308"/>
    </source>
</evidence>
<comment type="caution">
    <text evidence="11">The sequence shown here is derived from an EMBL/GenBank/DDBJ whole genome shotgun (WGS) entry which is preliminary data.</text>
</comment>
<comment type="subcellular location">
    <subcellularLocation>
        <location evidence="1">Membrane</location>
        <topology evidence="1">Multi-pass membrane protein</topology>
    </subcellularLocation>
</comment>
<dbReference type="OrthoDB" id="9808602at2"/>
<evidence type="ECO:0000256" key="6">
    <source>
        <dbReference type="ARBA" id="ARBA00023136"/>
    </source>
</evidence>
<dbReference type="Proteomes" id="UP000186308">
    <property type="component" value="Unassembled WGS sequence"/>
</dbReference>
<reference evidence="11 12" key="1">
    <citation type="submission" date="2017-01" db="EMBL/GenBank/DDBJ databases">
        <authorList>
            <person name="Varghese N."/>
            <person name="Submissions S."/>
        </authorList>
    </citation>
    <scope>NUCLEOTIDE SEQUENCE [LARGE SCALE GENOMIC DNA]</scope>
    <source>
        <strain evidence="11 12">ATCC 35905</strain>
    </source>
</reference>
<feature type="transmembrane region" description="Helical" evidence="9">
    <location>
        <begin position="39"/>
        <end position="62"/>
    </location>
</feature>
<evidence type="ECO:0000256" key="2">
    <source>
        <dbReference type="ARBA" id="ARBA00006464"/>
    </source>
</evidence>
<accession>A0A8G2CLA7</accession>
<evidence type="ECO:0000256" key="3">
    <source>
        <dbReference type="ARBA" id="ARBA00022679"/>
    </source>
</evidence>
<evidence type="ECO:0000256" key="9">
    <source>
        <dbReference type="SAM" id="Phobius"/>
    </source>
</evidence>
<dbReference type="GO" id="GO:0000271">
    <property type="term" value="P:polysaccharide biosynthetic process"/>
    <property type="evidence" value="ECO:0007669"/>
    <property type="project" value="UniProtKB-KW"/>
</dbReference>
<keyword evidence="5 9" id="KW-1133">Transmembrane helix</keyword>
<keyword evidence="4 9" id="KW-0812">Transmembrane</keyword>
<dbReference type="PANTHER" id="PTHR30576:SF0">
    <property type="entry name" value="UNDECAPRENYL-PHOSPHATE N-ACETYLGALACTOSAMINYL 1-PHOSPHATE TRANSFERASE-RELATED"/>
    <property type="match status" value="1"/>
</dbReference>
<dbReference type="RefSeq" id="WP_139334075.1">
    <property type="nucleotide sequence ID" value="NZ_FTNE01000012.1"/>
</dbReference>